<keyword evidence="2" id="KW-1133">Transmembrane helix</keyword>
<feature type="region of interest" description="Disordered" evidence="1">
    <location>
        <begin position="38"/>
        <end position="74"/>
    </location>
</feature>
<keyword evidence="2" id="KW-0472">Membrane</keyword>
<feature type="transmembrane region" description="Helical" evidence="2">
    <location>
        <begin position="6"/>
        <end position="26"/>
    </location>
</feature>
<sequence length="74" mass="8704">MYGKSSHQISLFIEYFFFLLLTIFFFERKWLGRNEGTEAVGPLPHSYHNRPRNRDSSASARDFSYQSSLNRALP</sequence>
<dbReference type="AlphaFoldDB" id="A0A0L9VKS2"/>
<dbReference type="Gramene" id="KOM55573">
    <property type="protein sequence ID" value="KOM55573"/>
    <property type="gene ID" value="LR48_Vigan10g146500"/>
</dbReference>
<dbReference type="Proteomes" id="UP000053144">
    <property type="component" value="Chromosome 10"/>
</dbReference>
<evidence type="ECO:0000256" key="2">
    <source>
        <dbReference type="SAM" id="Phobius"/>
    </source>
</evidence>
<proteinExistence type="predicted"/>
<name>A0A0L9VKS2_PHAAN</name>
<accession>A0A0L9VKS2</accession>
<feature type="compositionally biased region" description="Polar residues" evidence="1">
    <location>
        <begin position="56"/>
        <end position="74"/>
    </location>
</feature>
<evidence type="ECO:0000313" key="4">
    <source>
        <dbReference type="Proteomes" id="UP000053144"/>
    </source>
</evidence>
<evidence type="ECO:0000256" key="1">
    <source>
        <dbReference type="SAM" id="MobiDB-lite"/>
    </source>
</evidence>
<evidence type="ECO:0000313" key="3">
    <source>
        <dbReference type="EMBL" id="KOM55573.1"/>
    </source>
</evidence>
<dbReference type="EMBL" id="CM003380">
    <property type="protein sequence ID" value="KOM55573.1"/>
    <property type="molecule type" value="Genomic_DNA"/>
</dbReference>
<organism evidence="3 4">
    <name type="scientific">Phaseolus angularis</name>
    <name type="common">Azuki bean</name>
    <name type="synonym">Vigna angularis</name>
    <dbReference type="NCBI Taxonomy" id="3914"/>
    <lineage>
        <taxon>Eukaryota</taxon>
        <taxon>Viridiplantae</taxon>
        <taxon>Streptophyta</taxon>
        <taxon>Embryophyta</taxon>
        <taxon>Tracheophyta</taxon>
        <taxon>Spermatophyta</taxon>
        <taxon>Magnoliopsida</taxon>
        <taxon>eudicotyledons</taxon>
        <taxon>Gunneridae</taxon>
        <taxon>Pentapetalae</taxon>
        <taxon>rosids</taxon>
        <taxon>fabids</taxon>
        <taxon>Fabales</taxon>
        <taxon>Fabaceae</taxon>
        <taxon>Papilionoideae</taxon>
        <taxon>50 kb inversion clade</taxon>
        <taxon>NPAAA clade</taxon>
        <taxon>indigoferoid/millettioid clade</taxon>
        <taxon>Phaseoleae</taxon>
        <taxon>Vigna</taxon>
    </lineage>
</organism>
<keyword evidence="2" id="KW-0812">Transmembrane</keyword>
<reference evidence="4" key="1">
    <citation type="journal article" date="2015" name="Proc. Natl. Acad. Sci. U.S.A.">
        <title>Genome sequencing of adzuki bean (Vigna angularis) provides insight into high starch and low fat accumulation and domestication.</title>
        <authorList>
            <person name="Yang K."/>
            <person name="Tian Z."/>
            <person name="Chen C."/>
            <person name="Luo L."/>
            <person name="Zhao B."/>
            <person name="Wang Z."/>
            <person name="Yu L."/>
            <person name="Li Y."/>
            <person name="Sun Y."/>
            <person name="Li W."/>
            <person name="Chen Y."/>
            <person name="Li Y."/>
            <person name="Zhang Y."/>
            <person name="Ai D."/>
            <person name="Zhao J."/>
            <person name="Shang C."/>
            <person name="Ma Y."/>
            <person name="Wu B."/>
            <person name="Wang M."/>
            <person name="Gao L."/>
            <person name="Sun D."/>
            <person name="Zhang P."/>
            <person name="Guo F."/>
            <person name="Wang W."/>
            <person name="Li Y."/>
            <person name="Wang J."/>
            <person name="Varshney R.K."/>
            <person name="Wang J."/>
            <person name="Ling H.Q."/>
            <person name="Wan P."/>
        </authorList>
    </citation>
    <scope>NUCLEOTIDE SEQUENCE</scope>
    <source>
        <strain evidence="4">cv. Jingnong 6</strain>
    </source>
</reference>
<gene>
    <name evidence="3" type="ORF">LR48_Vigan10g146500</name>
</gene>
<protein>
    <submittedName>
        <fullName evidence="3">Uncharacterized protein</fullName>
    </submittedName>
</protein>